<keyword evidence="5 10" id="KW-0997">Cell inner membrane</keyword>
<evidence type="ECO:0000256" key="9">
    <source>
        <dbReference type="ARBA" id="ARBA00023136"/>
    </source>
</evidence>
<evidence type="ECO:0000256" key="10">
    <source>
        <dbReference type="PIRNR" id="PIRNR002786"/>
    </source>
</evidence>
<evidence type="ECO:0000256" key="3">
    <source>
        <dbReference type="ARBA" id="ARBA00022448"/>
    </source>
</evidence>
<dbReference type="SUPFAM" id="SSF158544">
    <property type="entry name" value="GspK insert domain-like"/>
    <property type="match status" value="1"/>
</dbReference>
<dbReference type="Proteomes" id="UP000093391">
    <property type="component" value="Chromosome"/>
</dbReference>
<accession>A0A1B2LYG4</accession>
<dbReference type="GO" id="GO:0005886">
    <property type="term" value="C:plasma membrane"/>
    <property type="evidence" value="ECO:0007669"/>
    <property type="project" value="UniProtKB-SubCell"/>
</dbReference>
<evidence type="ECO:0000256" key="5">
    <source>
        <dbReference type="ARBA" id="ARBA00022519"/>
    </source>
</evidence>
<dbReference type="EMBL" id="CP016895">
    <property type="protein sequence ID" value="AOA57965.1"/>
    <property type="molecule type" value="Genomic_DNA"/>
</dbReference>
<keyword evidence="3 10" id="KW-0813">Transport</keyword>
<dbReference type="SUPFAM" id="SSF54523">
    <property type="entry name" value="Pili subunits"/>
    <property type="match status" value="1"/>
</dbReference>
<evidence type="ECO:0000256" key="1">
    <source>
        <dbReference type="ARBA" id="ARBA00004533"/>
    </source>
</evidence>
<keyword evidence="9 10" id="KW-0472">Membrane</keyword>
<dbReference type="PIRSF" id="PIRSF002786">
    <property type="entry name" value="XcpX"/>
    <property type="match status" value="1"/>
</dbReference>
<evidence type="ECO:0000259" key="12">
    <source>
        <dbReference type="Pfam" id="PF21687"/>
    </source>
</evidence>
<keyword evidence="4 10" id="KW-1003">Cell membrane</keyword>
<dbReference type="Pfam" id="PF21687">
    <property type="entry name" value="T2SSK_1st"/>
    <property type="match status" value="1"/>
</dbReference>
<protein>
    <recommendedName>
        <fullName evidence="10">Type II secretion system protein K</fullName>
    </recommendedName>
</protein>
<dbReference type="AlphaFoldDB" id="A0A1B2LYG4"/>
<evidence type="ECO:0000256" key="4">
    <source>
        <dbReference type="ARBA" id="ARBA00022475"/>
    </source>
</evidence>
<dbReference type="KEGG" id="ala:BFG52_06120"/>
<dbReference type="InterPro" id="IPR049179">
    <property type="entry name" value="T2SSK_SAM-like_2nd"/>
</dbReference>
<comment type="similarity">
    <text evidence="2 10">Belongs to the GSP K family.</text>
</comment>
<dbReference type="OrthoDB" id="5293133at2"/>
<dbReference type="PANTHER" id="PTHR38831">
    <property type="entry name" value="TYPE II SECRETION SYSTEM PROTEIN K"/>
    <property type="match status" value="1"/>
</dbReference>
<dbReference type="PANTHER" id="PTHR38831:SF1">
    <property type="entry name" value="TYPE II SECRETION SYSTEM PROTEIN K-RELATED"/>
    <property type="match status" value="1"/>
</dbReference>
<dbReference type="Pfam" id="PF03934">
    <property type="entry name" value="T2SSK"/>
    <property type="match status" value="1"/>
</dbReference>
<dbReference type="InterPro" id="IPR005628">
    <property type="entry name" value="GspK"/>
</dbReference>
<feature type="domain" description="T2SS protein K first SAM-like" evidence="12">
    <location>
        <begin position="103"/>
        <end position="205"/>
    </location>
</feature>
<keyword evidence="6" id="KW-0812">Transmembrane</keyword>
<evidence type="ECO:0000313" key="13">
    <source>
        <dbReference type="EMBL" id="AOA57965.1"/>
    </source>
</evidence>
<dbReference type="InterPro" id="IPR045584">
    <property type="entry name" value="Pilin-like"/>
</dbReference>
<comment type="subcellular location">
    <subcellularLocation>
        <location evidence="1 10">Cell inner membrane</location>
    </subcellularLocation>
</comment>
<evidence type="ECO:0000256" key="6">
    <source>
        <dbReference type="ARBA" id="ARBA00022692"/>
    </source>
</evidence>
<evidence type="ECO:0000313" key="14">
    <source>
        <dbReference type="Proteomes" id="UP000093391"/>
    </source>
</evidence>
<feature type="domain" description="T2SS protein K second SAM-like" evidence="11">
    <location>
        <begin position="211"/>
        <end position="269"/>
    </location>
</feature>
<keyword evidence="14" id="KW-1185">Reference proteome</keyword>
<sequence>MPNLKSQRGIALITILVMVALATILAATIAKQQRISAENVMDLQRQNQMLAYMKSAESFAIELLRNSSKQNGADHVLQTWAQPLAPMPIEGGVIRVQLTDLNGRFNLNSLLKEDGMIHAENLKIFEQLLQRVGLPASLSQAVIDWQDADDESSGAMGAENAYYRGLSQPYLAANHAFIQVEQLRLVRGFEGERYALIAPYVTALPVQDQKININTASAVLLASLDEKLNVDQIEQMQQSMKANLKHFKSVDELWQQSAFQQLSPEAKTLAAALFDVKSNFFQTQVMLQFDQRQRYLYSTLMRKGQQTHVYARQISALPRPM</sequence>
<dbReference type="Gene3D" id="3.30.1300.30">
    <property type="entry name" value="GSPII I/J protein-like"/>
    <property type="match status" value="1"/>
</dbReference>
<keyword evidence="8" id="KW-1133">Transmembrane helix</keyword>
<dbReference type="STRING" id="1789224.BFG52_06120"/>
<evidence type="ECO:0000256" key="8">
    <source>
        <dbReference type="ARBA" id="ARBA00022989"/>
    </source>
</evidence>
<dbReference type="InterPro" id="IPR049031">
    <property type="entry name" value="T2SSK_SAM-like_1st"/>
</dbReference>
<dbReference type="Gene3D" id="1.10.40.60">
    <property type="entry name" value="EpsJ-like"/>
    <property type="match status" value="2"/>
</dbReference>
<proteinExistence type="inferred from homology"/>
<evidence type="ECO:0000256" key="2">
    <source>
        <dbReference type="ARBA" id="ARBA00007246"/>
    </source>
</evidence>
<dbReference type="NCBIfam" id="NF037980">
    <property type="entry name" value="T2SS_GspK"/>
    <property type="match status" value="1"/>
</dbReference>
<name>A0A1B2LYG4_9GAMM</name>
<dbReference type="RefSeq" id="WP_067553625.1">
    <property type="nucleotide sequence ID" value="NZ_CP016895.1"/>
</dbReference>
<dbReference type="GO" id="GO:0009306">
    <property type="term" value="P:protein secretion"/>
    <property type="evidence" value="ECO:0007669"/>
    <property type="project" value="InterPro"/>
</dbReference>
<organism evidence="13 14">
    <name type="scientific">Acinetobacter larvae</name>
    <dbReference type="NCBI Taxonomy" id="1789224"/>
    <lineage>
        <taxon>Bacteria</taxon>
        <taxon>Pseudomonadati</taxon>
        <taxon>Pseudomonadota</taxon>
        <taxon>Gammaproteobacteria</taxon>
        <taxon>Moraxellales</taxon>
        <taxon>Moraxellaceae</taxon>
        <taxon>Acinetobacter</taxon>
    </lineage>
</organism>
<reference evidence="13 14" key="1">
    <citation type="submission" date="2016-08" db="EMBL/GenBank/DDBJ databases">
        <authorList>
            <person name="Seilhamer J.J."/>
        </authorList>
    </citation>
    <scope>NUCLEOTIDE SEQUENCE [LARGE SCALE GENOMIC DNA]</scope>
    <source>
        <strain evidence="13 14">BRTC-1</strain>
    </source>
</reference>
<evidence type="ECO:0000259" key="11">
    <source>
        <dbReference type="Pfam" id="PF03934"/>
    </source>
</evidence>
<dbReference type="InterPro" id="IPR038072">
    <property type="entry name" value="GspK_central_sf"/>
</dbReference>
<gene>
    <name evidence="13" type="ORF">BFG52_06120</name>
</gene>
<keyword evidence="7" id="KW-0653">Protein transport</keyword>
<evidence type="ECO:0000256" key="7">
    <source>
        <dbReference type="ARBA" id="ARBA00022927"/>
    </source>
</evidence>